<proteinExistence type="predicted"/>
<feature type="region of interest" description="Disordered" evidence="1">
    <location>
        <begin position="1293"/>
        <end position="1314"/>
    </location>
</feature>
<organism evidence="8 9">
    <name type="scientific">Plasmodium reichenowi</name>
    <dbReference type="NCBI Taxonomy" id="5854"/>
    <lineage>
        <taxon>Eukaryota</taxon>
        <taxon>Sar</taxon>
        <taxon>Alveolata</taxon>
        <taxon>Apicomplexa</taxon>
        <taxon>Aconoidasida</taxon>
        <taxon>Haemosporida</taxon>
        <taxon>Plasmodiidae</taxon>
        <taxon>Plasmodium</taxon>
        <taxon>Plasmodium (Laverania)</taxon>
    </lineage>
</organism>
<dbReference type="FunFam" id="1.10.1900.40:FF:000001">
    <property type="entry name" value="Erythrocyte membrane protein 1"/>
    <property type="match status" value="1"/>
</dbReference>
<evidence type="ECO:0000259" key="6">
    <source>
        <dbReference type="Pfam" id="PF18562"/>
    </source>
</evidence>
<dbReference type="EMBL" id="LT969567">
    <property type="protein sequence ID" value="SOV76346.1"/>
    <property type="molecule type" value="Genomic_DNA"/>
</dbReference>
<feature type="compositionally biased region" description="Polar residues" evidence="1">
    <location>
        <begin position="2424"/>
        <end position="2447"/>
    </location>
</feature>
<dbReference type="GO" id="GO:0046789">
    <property type="term" value="F:host cell surface receptor binding"/>
    <property type="evidence" value="ECO:0007669"/>
    <property type="project" value="InterPro"/>
</dbReference>
<evidence type="ECO:0000313" key="8">
    <source>
        <dbReference type="EMBL" id="SOV76346.1"/>
    </source>
</evidence>
<dbReference type="FunFam" id="1.20.58.830:FF:000002">
    <property type="entry name" value="Erythrocyte membrane protein 1, PfEMP1"/>
    <property type="match status" value="1"/>
</dbReference>
<feature type="region of interest" description="Disordered" evidence="1">
    <location>
        <begin position="1145"/>
        <end position="1230"/>
    </location>
</feature>
<feature type="compositionally biased region" description="Low complexity" evidence="1">
    <location>
        <begin position="1299"/>
        <end position="1314"/>
    </location>
</feature>
<dbReference type="Gene3D" id="1.10.1900.40">
    <property type="entry name" value="Acidic terminal segments, variant surface antigen of PfEMP1"/>
    <property type="match status" value="2"/>
</dbReference>
<sequence>MVVARGGGGGGGNADKEKEEDKRDYIYAKDAKNFLDIIGEKVYKEKVKSDAETYKDKLKGDLNKANKSSEETASSLNPCKLVEQYISGGAANGNRYPCGNTTGTGEVVNRFSDKEGAECANNRIDGNIKNSNDKDFGACAPYRRLSLCNKNFQKINNYDSNMAKHNLLVEVCLAAHYEGESLKHYSEQYDEQYPGSGSTMCTMLARSFADIGDIVRGRDLYLGKKKKNQTERDKLEKKLKDIFKNIYDNLMEELSMTKKNGQEELQERYKDTENYYELREDWWALNRQDVWKAMTCKADHGNIYFRGTCGSDGKNSSLTPGYCRCGGDQPGNDKPNIDPPTYFDYVPQYLRWFEEWAEDFCRKKNKKIKDVKQQCRGKHKEGNDRYCSRNGFDCEKTKRAIGRLRYGKQCISCLYACNPYVEWIDNQRKQFDKQRNIYEDEISGRAAKRRRRNARSSKGYEGYEQKFYDELKNNSEFRTVNYFLEKLSNETDCQKVEDKEGGTINFKENHDKDNNDKNKGTFYHSQYCQPCPHCGVKKNKNGGSGKQWEEKSTNDNCNIKRYAPKSGKDGTRIEILKSGEGKEEIKQKIDEFCQKPNGNTANGSVVVASGAGGRGANGVAGNSDSKELYEEWKCYKHEELQQVGEGEVDLEYDQEIKDAGGLCILQNTKKNETGKAKKSEPEPDQFQKTFNDFFNFWVAHMLKDSIHWRTEKLKGCIKTGKKTCLSKCKEYCECYEKWIDKKKQEWQQVKQHYEKENNMGIWSPYYVLEMNLQNDYFPSIKGSYKGVEFVDEIENIIEKFKGKEIYATNEDNSINQLLKQELDEAQKCEKCKNPLQDRSAGRAILTRSDPVDEDPALGSEDEEEEDEDEDEVEENHSVEDQVEDVSPQVPSQDNVNVCSIVHTLFTTPNSLDAACSQKYGKNAPSSWKCIPTGNGSSNTSEGSSDGGGRAKRSTSGPDSPTVDKGAICVPPRRRRLYIGKIKEWADKQMGKTQDKDGDKQVEGQGNEATAQPNGHADTSGSEQSSTSTSPTPEDPPEASLRRAFVESAAVETFFLWHNYKEQWRLENGGGSQVGVDGPRGIGVGVGGSSYDSSESFGPFRTSGLGMQAQLGGPNGVPGLGVAPGIGPGGMQGARAKARLGQEDLAEDPGALQPGPNGLPPDFSGVVKAVSMPSSGSPGLIFQDLDGESSPRSRLQRFGDASQLSLTPLVSSDSSENPSDPNDPNNIYSGEIPPPFLRQMFYTIADYRDILVGKTPEGIDEVTVSVGSGSDKDKEGDRSGKVTMEEIKKAIETFFKNGGDKPSSSGSSSGKDPSSWWDKNAKHIWEGMVCSLTYKDNSETQAIGQATITQDDALKEALLDSSGKPKKTADHDYTYGGVTIGGNDNVDGPKPHNGGIVGTPTPPSNGITLAEFVTRPAYFRWLEEWGDDFCKKRTEKLKEVKKACRENNTGDDTLCSGDGHDCTDKDAKYNKMFTGIDCRDCYKHCRKYRKWIDLKFEEFHNQKSKYGKELQKLKDNCSGDNTCCEEIKNYDSAANFLASLKHCKPGEDNSEKKGTEEEKNKVNFDDLKQTFSRSTYCETCPPNIVKCNSGGSRRSGVGNDPCTPDNRNEKTWDTVFNGNDDKTTITVEMIDRRGPFIKEYLNKSGNSGNSKNSFKDSYLFKGVRTQEWKCTFNKEEKMDVCKLDKFEKKIDLNDYTTFKVLLEYWLEDFLYGYYLLKKRKIIEKCTKNGGNTCDVNSKNDCACVKKWLEIKRNEWKEIQNYFKKRKQEDDEAFNIEYKVKTFFQELIPQIAPTNDKEHFKTLDSFLRSYACKCAENSEKGEDADKKDIVDCMIKDLETKIGECTSQTTGQTPSNCVDTLTHVEDVDDDPLEEIEENTVTQPGFCPEQSTKEEEKDEDGCEPAADEKEEEKQKEEPGADSDTAPTEPAEAPGNDQADKSPKPPEDKAQPATPNLPKPQPNPPLPQPKTSQYTPSQWRDVMSASAFPWTVGVAFVALTYWFIKKKTKSSVDLLRVMEIPQNDYGMPTTKSSNRYIPYASGKYRGKRYIYLEGDSGTDSGYTDHYSDITSSSESEYEELDINDIYVPGSPKYKTLIEVVLEPSKRDTLSGNIQNDIPNDNTPSNKLTDIEWNELKQNFISNMFQNDQKDQNDQNDIPNNNISGNSPTNTNNTTMSRHNVDNNTHPTMSHYNVDNNIHPTPSRHNVDNNTHPTPSHNNVDNNTHPTPSRDTLDQKPFIMSIHDRNLYTGEEYNYDMENSGETNIYSSISPTSGENNLYSDIDTINGNNDLYSGQNNLYSDVDSTSDKNGPYSDNPNPISDNRDSYSDKNGPYSGIDLINDSLNSDQHIDIYDEILKRKENELFGTKHHPKRTTGTHNVAKAARDDPIHNQLELFHKWLDRHRNMCEKWDKNNKKEELLDKLKEEWNKDNNSGNKTSGNITPNSDNTPPNSDIPTGKLSGIPSDNNIHSDIHPSDIPSGKISDIPSGDNIPSDTPSDNNIHSDIQTSNIPSGKLSDILSSNKMLNSDVSIQIHMDNPKTTNIVDINPDNSSMDTILADLDKTYNESYYDIYEDDKPSVDDNVYVDSNNMDVPSKVKIEMSVKNTQMMEKKYPIGDVWDI</sequence>
<dbReference type="Pfam" id="PF03011">
    <property type="entry name" value="PFEMP"/>
    <property type="match status" value="2"/>
</dbReference>
<reference evidence="8 9" key="1">
    <citation type="submission" date="2016-09" db="EMBL/GenBank/DDBJ databases">
        <authorList>
            <consortium name="Pathogen Informatics"/>
        </authorList>
    </citation>
    <scope>NUCLEOTIDE SEQUENCE [LARGE SCALE GENOMIC DNA]</scope>
</reference>
<dbReference type="Pfam" id="PF15445">
    <property type="entry name" value="ATS"/>
    <property type="match status" value="3"/>
</dbReference>
<evidence type="ECO:0000259" key="7">
    <source>
        <dbReference type="Pfam" id="PF22672"/>
    </source>
</evidence>
<feature type="region of interest" description="Disordered" evidence="1">
    <location>
        <begin position="2420"/>
        <end position="2491"/>
    </location>
</feature>
<evidence type="ECO:0000259" key="5">
    <source>
        <dbReference type="Pfam" id="PF15447"/>
    </source>
</evidence>
<feature type="compositionally biased region" description="Acidic residues" evidence="1">
    <location>
        <begin position="851"/>
        <end position="873"/>
    </location>
</feature>
<feature type="domain" description="Cysteine-rich interdomain region 1 gamma" evidence="6">
    <location>
        <begin position="1622"/>
        <end position="1684"/>
    </location>
</feature>
<feature type="region of interest" description="Disordered" evidence="1">
    <location>
        <begin position="987"/>
        <end position="1038"/>
    </location>
</feature>
<name>A0A2P9D5L4_PLARE</name>
<dbReference type="Pfam" id="PF15447">
    <property type="entry name" value="NTS"/>
    <property type="match status" value="1"/>
</dbReference>
<evidence type="ECO:0000313" key="9">
    <source>
        <dbReference type="Proteomes" id="UP000240500"/>
    </source>
</evidence>
<evidence type="ECO:0000259" key="2">
    <source>
        <dbReference type="Pfam" id="PF03011"/>
    </source>
</evidence>
<dbReference type="InterPro" id="IPR044932">
    <property type="entry name" value="PfEMP1_ATS_sf"/>
</dbReference>
<feature type="region of interest" description="Disordered" evidence="1">
    <location>
        <begin position="2287"/>
        <end position="2324"/>
    </location>
</feature>
<dbReference type="InterPro" id="IPR041480">
    <property type="entry name" value="CIDR1_gamma"/>
</dbReference>
<feature type="region of interest" description="Disordered" evidence="1">
    <location>
        <begin position="921"/>
        <end position="969"/>
    </location>
</feature>
<feature type="domain" description="Duffy-antigen binding" evidence="3">
    <location>
        <begin position="137"/>
        <end position="351"/>
    </location>
</feature>
<feature type="region of interest" description="Disordered" evidence="1">
    <location>
        <begin position="1"/>
        <end position="22"/>
    </location>
</feature>
<feature type="compositionally biased region" description="Low complexity" evidence="1">
    <location>
        <begin position="2149"/>
        <end position="2169"/>
    </location>
</feature>
<evidence type="ECO:0000259" key="4">
    <source>
        <dbReference type="Pfam" id="PF15445"/>
    </source>
</evidence>
<dbReference type="VEuPathDB" id="PlasmoDB:PRCDC_0003500"/>
<feature type="compositionally biased region" description="Polar residues" evidence="1">
    <location>
        <begin position="2287"/>
        <end position="2297"/>
    </location>
</feature>
<dbReference type="SUPFAM" id="SSF140924">
    <property type="entry name" value="Duffy binding domain-like"/>
    <property type="match status" value="5"/>
</dbReference>
<dbReference type="Pfam" id="PF18562">
    <property type="entry name" value="CIDR1_gamma"/>
    <property type="match status" value="1"/>
</dbReference>
<dbReference type="Gene3D" id="1.20.1310.20">
    <property type="entry name" value="Duffy-antigen binding domain"/>
    <property type="match status" value="3"/>
</dbReference>
<protein>
    <submittedName>
        <fullName evidence="8">Erythrocyte membrane protein 1, PfEMP1, putative</fullName>
    </submittedName>
</protein>
<feature type="domain" description="Duffy-binding-like" evidence="7">
    <location>
        <begin position="355"/>
        <end position="511"/>
    </location>
</feature>
<dbReference type="FunFam" id="1.20.58.1930:FF:000001">
    <property type="entry name" value="Erythrocyte membrane protein 1, PfEMP1"/>
    <property type="match status" value="1"/>
</dbReference>
<dbReference type="InterPro" id="IPR008602">
    <property type="entry name" value="Duffy-antigen-binding"/>
</dbReference>
<feature type="region of interest" description="Disordered" evidence="1">
    <location>
        <begin position="2142"/>
        <end position="2228"/>
    </location>
</feature>
<dbReference type="VEuPathDB" id="PlasmoDB:PRG01_0416500"/>
<feature type="region of interest" description="Disordered" evidence="1">
    <location>
        <begin position="839"/>
        <end position="892"/>
    </location>
</feature>
<feature type="compositionally biased region" description="Basic and acidic residues" evidence="1">
    <location>
        <begin position="1933"/>
        <end position="1945"/>
    </location>
</feature>
<feature type="domain" description="Plasmodium falciparum erythrocyte membrane protein 1 acidic terminal segment" evidence="4">
    <location>
        <begin position="2491"/>
        <end position="2613"/>
    </location>
</feature>
<feature type="domain" description="Duffy-antigen binding" evidence="3">
    <location>
        <begin position="967"/>
        <end position="1063"/>
    </location>
</feature>
<feature type="domain" description="Plasmodium falciparum erythrocyte membrane protein 1 acidic terminal segment" evidence="4">
    <location>
        <begin position="2284"/>
        <end position="2447"/>
    </location>
</feature>
<feature type="compositionally biased region" description="Low complexity" evidence="1">
    <location>
        <begin position="1210"/>
        <end position="1225"/>
    </location>
</feature>
<feature type="compositionally biased region" description="Low complexity" evidence="1">
    <location>
        <begin position="1018"/>
        <end position="1031"/>
    </location>
</feature>
<dbReference type="Pfam" id="PF05424">
    <property type="entry name" value="Duffy_binding"/>
    <property type="match status" value="3"/>
</dbReference>
<feature type="domain" description="Duffy-antigen binding" evidence="3">
    <location>
        <begin position="1227"/>
        <end position="1341"/>
    </location>
</feature>
<feature type="compositionally biased region" description="Gly residues" evidence="1">
    <location>
        <begin position="1"/>
        <end position="13"/>
    </location>
</feature>
<dbReference type="InterPro" id="IPR029211">
    <property type="entry name" value="PfEMP1_ATS"/>
</dbReference>
<dbReference type="FunFam" id="1.20.1310.20:FF:000001">
    <property type="entry name" value="Erythrocyte membrane protein 1, PfEMP1"/>
    <property type="match status" value="1"/>
</dbReference>
<dbReference type="InterPro" id="IPR004258">
    <property type="entry name" value="DBL"/>
</dbReference>
<dbReference type="Gene3D" id="1.20.58.830">
    <property type="match status" value="3"/>
</dbReference>
<gene>
    <name evidence="8" type="ORF">PRG01_0416500</name>
</gene>
<feature type="domain" description="Duffy-binding-like" evidence="7">
    <location>
        <begin position="1423"/>
        <end position="1573"/>
    </location>
</feature>
<feature type="domain" description="Duffy-binding-like" evidence="2">
    <location>
        <begin position="1700"/>
        <end position="1847"/>
    </location>
</feature>
<dbReference type="InterPro" id="IPR042202">
    <property type="entry name" value="Duffy-ag-bd_sf"/>
</dbReference>
<feature type="domain" description="Plasmodium falciparum erythrocyte membrane protein-1 N-terminal segment" evidence="5">
    <location>
        <begin position="30"/>
        <end position="65"/>
    </location>
</feature>
<feature type="compositionally biased region" description="Pro residues" evidence="1">
    <location>
        <begin position="1950"/>
        <end position="1963"/>
    </location>
</feature>
<dbReference type="InterPro" id="IPR054595">
    <property type="entry name" value="DBL_C"/>
</dbReference>
<dbReference type="Proteomes" id="UP000240500">
    <property type="component" value="Chromosome 4"/>
</dbReference>
<evidence type="ECO:0000259" key="3">
    <source>
        <dbReference type="Pfam" id="PF05424"/>
    </source>
</evidence>
<feature type="compositionally biased region" description="Polar residues" evidence="1">
    <location>
        <begin position="2170"/>
        <end position="2224"/>
    </location>
</feature>
<dbReference type="Pfam" id="PF22672">
    <property type="entry name" value="DBL_C"/>
    <property type="match status" value="2"/>
</dbReference>
<feature type="compositionally biased region" description="Basic and acidic residues" evidence="1">
    <location>
        <begin position="987"/>
        <end position="1001"/>
    </location>
</feature>
<dbReference type="GO" id="GO:0016020">
    <property type="term" value="C:membrane"/>
    <property type="evidence" value="ECO:0007669"/>
    <property type="project" value="InterPro"/>
</dbReference>
<feature type="compositionally biased region" description="Polar residues" evidence="1">
    <location>
        <begin position="2104"/>
        <end position="2122"/>
    </location>
</feature>
<feature type="domain" description="Duffy-binding-like" evidence="2">
    <location>
        <begin position="693"/>
        <end position="832"/>
    </location>
</feature>
<dbReference type="Gene3D" id="1.20.58.1930">
    <property type="match status" value="1"/>
</dbReference>
<evidence type="ECO:0000256" key="1">
    <source>
        <dbReference type="SAM" id="MobiDB-lite"/>
    </source>
</evidence>
<feature type="domain" description="Plasmodium falciparum erythrocyte membrane protein 1 acidic terminal segment" evidence="4">
    <location>
        <begin position="1983"/>
        <end position="2179"/>
    </location>
</feature>
<accession>A0A2P9D5L4</accession>
<feature type="region of interest" description="Disordered" evidence="1">
    <location>
        <begin position="1871"/>
        <end position="1971"/>
    </location>
</feature>
<feature type="region of interest" description="Disordered" evidence="1">
    <location>
        <begin position="2103"/>
        <end position="2122"/>
    </location>
</feature>
<dbReference type="InterPro" id="IPR029210">
    <property type="entry name" value="PfEMP1_NTS"/>
</dbReference>
<feature type="compositionally biased region" description="Low complexity" evidence="1">
    <location>
        <begin position="932"/>
        <end position="943"/>
    </location>
</feature>